<dbReference type="GO" id="GO:0000460">
    <property type="term" value="P:maturation of 5.8S rRNA"/>
    <property type="evidence" value="ECO:0007669"/>
    <property type="project" value="TreeGrafter"/>
</dbReference>
<dbReference type="PANTHER" id="PTHR22734:SF3">
    <property type="entry name" value="RIBOSOME PRODUCTION FACTOR 1"/>
    <property type="match status" value="1"/>
</dbReference>
<evidence type="ECO:0000313" key="3">
    <source>
        <dbReference type="EMBL" id="GAU98517.1"/>
    </source>
</evidence>
<dbReference type="PANTHER" id="PTHR22734">
    <property type="entry name" value="U3 SMALL NUCLEOLAR RIBONUCLEOPROTEIN PROTEIN IMP4"/>
    <property type="match status" value="1"/>
</dbReference>
<dbReference type="GO" id="GO:0000470">
    <property type="term" value="P:maturation of LSU-rRNA"/>
    <property type="evidence" value="ECO:0007669"/>
    <property type="project" value="TreeGrafter"/>
</dbReference>
<dbReference type="EMBL" id="BDGG01000004">
    <property type="protein sequence ID" value="GAU98517.1"/>
    <property type="molecule type" value="Genomic_DNA"/>
</dbReference>
<accession>A0A1D1VFH5</accession>
<dbReference type="SUPFAM" id="SSF52954">
    <property type="entry name" value="Class II aaRS ABD-related"/>
    <property type="match status" value="1"/>
</dbReference>
<gene>
    <name evidence="3" type="primary">RvY_09652-1</name>
    <name evidence="3" type="synonym">RvY_09652.1</name>
    <name evidence="3" type="ORF">RvY_09652</name>
</gene>
<reference evidence="3 4" key="1">
    <citation type="journal article" date="2016" name="Nat. Commun.">
        <title>Extremotolerant tardigrade genome and improved radiotolerance of human cultured cells by tardigrade-unique protein.</title>
        <authorList>
            <person name="Hashimoto T."/>
            <person name="Horikawa D.D."/>
            <person name="Saito Y."/>
            <person name="Kuwahara H."/>
            <person name="Kozuka-Hata H."/>
            <person name="Shin-I T."/>
            <person name="Minakuchi Y."/>
            <person name="Ohishi K."/>
            <person name="Motoyama A."/>
            <person name="Aizu T."/>
            <person name="Enomoto A."/>
            <person name="Kondo K."/>
            <person name="Tanaka S."/>
            <person name="Hara Y."/>
            <person name="Koshikawa S."/>
            <person name="Sagara H."/>
            <person name="Miura T."/>
            <person name="Yokobori S."/>
            <person name="Miyagawa K."/>
            <person name="Suzuki Y."/>
            <person name="Kubo T."/>
            <person name="Oyama M."/>
            <person name="Kohara Y."/>
            <person name="Fujiyama A."/>
            <person name="Arakawa K."/>
            <person name="Katayama T."/>
            <person name="Toyoda A."/>
            <person name="Kunieda T."/>
        </authorList>
    </citation>
    <scope>NUCLEOTIDE SEQUENCE [LARGE SCALE GENOMIC DNA]</scope>
    <source>
        <strain evidence="3 4">YOKOZUNA-1</strain>
    </source>
</reference>
<proteinExistence type="predicted"/>
<dbReference type="GO" id="GO:0005730">
    <property type="term" value="C:nucleolus"/>
    <property type="evidence" value="ECO:0007669"/>
    <property type="project" value="TreeGrafter"/>
</dbReference>
<feature type="domain" description="Brix" evidence="2">
    <location>
        <begin position="77"/>
        <end position="259"/>
    </location>
</feature>
<evidence type="ECO:0000256" key="1">
    <source>
        <dbReference type="SAM" id="MobiDB-lite"/>
    </source>
</evidence>
<keyword evidence="4" id="KW-1185">Reference proteome</keyword>
<dbReference type="Gene3D" id="3.40.50.10480">
    <property type="entry name" value="Probable brix-domain ribosomal biogenesis protein"/>
    <property type="match status" value="1"/>
</dbReference>
<dbReference type="AlphaFoldDB" id="A0A1D1VFH5"/>
<dbReference type="STRING" id="947166.A0A1D1VFH5"/>
<dbReference type="GO" id="GO:0030687">
    <property type="term" value="C:preribosome, large subunit precursor"/>
    <property type="evidence" value="ECO:0007669"/>
    <property type="project" value="TreeGrafter"/>
</dbReference>
<comment type="caution">
    <text evidence="3">The sequence shown here is derived from an EMBL/GenBank/DDBJ whole genome shotgun (WGS) entry which is preliminary data.</text>
</comment>
<dbReference type="OrthoDB" id="10253204at2759"/>
<dbReference type="FunFam" id="3.40.50.10480:FF:000002">
    <property type="entry name" value="Ribosome production factor 1"/>
    <property type="match status" value="1"/>
</dbReference>
<organism evidence="3 4">
    <name type="scientific">Ramazzottius varieornatus</name>
    <name type="common">Water bear</name>
    <name type="synonym">Tardigrade</name>
    <dbReference type="NCBI Taxonomy" id="947166"/>
    <lineage>
        <taxon>Eukaryota</taxon>
        <taxon>Metazoa</taxon>
        <taxon>Ecdysozoa</taxon>
        <taxon>Tardigrada</taxon>
        <taxon>Eutardigrada</taxon>
        <taxon>Parachela</taxon>
        <taxon>Hypsibioidea</taxon>
        <taxon>Ramazzottiidae</taxon>
        <taxon>Ramazzottius</taxon>
    </lineage>
</organism>
<name>A0A1D1VFH5_RAMVA</name>
<dbReference type="InterPro" id="IPR044281">
    <property type="entry name" value="IMP4/RPF1"/>
</dbReference>
<feature type="compositionally biased region" description="Basic and acidic residues" evidence="1">
    <location>
        <begin position="1"/>
        <end position="12"/>
    </location>
</feature>
<protein>
    <recommendedName>
        <fullName evidence="2">Brix domain-containing protein</fullName>
    </recommendedName>
</protein>
<dbReference type="InterPro" id="IPR007109">
    <property type="entry name" value="Brix"/>
</dbReference>
<dbReference type="SMART" id="SM00879">
    <property type="entry name" value="Brix"/>
    <property type="match status" value="1"/>
</dbReference>
<dbReference type="Proteomes" id="UP000186922">
    <property type="component" value="Unassembled WGS sequence"/>
</dbReference>
<sequence length="283" mass="32916">MSRTELKLIVKKKDGKKRNSSTADEETEHPKKEKKLPQTLDTLRVKDETTVVPDDEEVNQDEEADEFASYFSRSVAPKLLITTSDKARKRSIGLARELAEVIPNAEYKSRRRFALKKIIPECVNHGITDLIVINENRDKPDALTLCHLPNGPTAVFKLRSVKLMKEIKNVGEMTEHIPEVITTNFSTRLGHTVGRMFSSLFPHDRNYHGRRAVTFHNQRDFIFFRNHRYIFRNAERAGLQELGPKFTMKLRSLQKGTFDSTQGEYIWIHKQLEMNKSKRKFYL</sequence>
<dbReference type="PROSITE" id="PS50833">
    <property type="entry name" value="BRIX"/>
    <property type="match status" value="1"/>
</dbReference>
<dbReference type="GO" id="GO:0042134">
    <property type="term" value="F:rRNA primary transcript binding"/>
    <property type="evidence" value="ECO:0007669"/>
    <property type="project" value="InterPro"/>
</dbReference>
<evidence type="ECO:0000259" key="2">
    <source>
        <dbReference type="PROSITE" id="PS50833"/>
    </source>
</evidence>
<evidence type="ECO:0000313" key="4">
    <source>
        <dbReference type="Proteomes" id="UP000186922"/>
    </source>
</evidence>
<feature type="region of interest" description="Disordered" evidence="1">
    <location>
        <begin position="1"/>
        <end position="39"/>
    </location>
</feature>
<dbReference type="Pfam" id="PF04427">
    <property type="entry name" value="Brix"/>
    <property type="match status" value="1"/>
</dbReference>